<evidence type="ECO:0000313" key="2">
    <source>
        <dbReference type="Proteomes" id="UP000611629"/>
    </source>
</evidence>
<dbReference type="GO" id="GO:0008998">
    <property type="term" value="F:ribonucleoside-triphosphate reductase (thioredoxin) activity"/>
    <property type="evidence" value="ECO:0007669"/>
    <property type="project" value="UniProtKB-EC"/>
</dbReference>
<dbReference type="AlphaFoldDB" id="A0A974BL22"/>
<dbReference type="EC" id="1.17.4.2" evidence="1"/>
<dbReference type="GO" id="GO:0009265">
    <property type="term" value="P:2'-deoxyribonucleotide biosynthetic process"/>
    <property type="evidence" value="ECO:0007669"/>
    <property type="project" value="TreeGrafter"/>
</dbReference>
<proteinExistence type="predicted"/>
<comment type="caution">
    <text evidence="1">The sequence shown here is derived from an EMBL/GenBank/DDBJ whole genome shotgun (WGS) entry which is preliminary data.</text>
</comment>
<dbReference type="GO" id="GO:0031250">
    <property type="term" value="C:anaerobic ribonucleoside-triphosphate reductase complex"/>
    <property type="evidence" value="ECO:0007669"/>
    <property type="project" value="TreeGrafter"/>
</dbReference>
<dbReference type="Pfam" id="PF13597">
    <property type="entry name" value="NRDD"/>
    <property type="match status" value="1"/>
</dbReference>
<sequence length="430" mass="49168">MGNQVVFSSINYGTDTSAEGRCIIRELLISTYKGVGNGETPIFPIQIWKKKRGANYLPEDRNYDLYKFSCKVTARRFFPNYLNLDATYNAHEDWDANDPRRFEKEVATMGCRTRVFENRHGEKTSIGRGNLSFTTINIVKLALECRDMEGLDTKKREFFKRLQKCIDAAAEQLYDRYVFQCTAIKKQFPMLMSGMWLESEKLSPDDSVKSILKHGTLGIGFIGLAEALIALTGKHHGEDEKAQELGIEIVEYMNRRIKEKSDYYDLNYSLLSTPAEGLSGRFIKKDRKQFGSIPHITDKKYYTNSSHVPVWYKCSIEHKAKIEAPYHEFEKGGHIFYVELDGDATHNPSAVMQTVDLMDKYNMGYGSVNHTRNRCKSCGYEDASDNLEMCPECGSKDIDTIQRITGYLVGGVDSWNNAKKAELKDRVKHN</sequence>
<dbReference type="InterPro" id="IPR012833">
    <property type="entry name" value="NrdD"/>
</dbReference>
<dbReference type="GO" id="GO:0006260">
    <property type="term" value="P:DNA replication"/>
    <property type="evidence" value="ECO:0007669"/>
    <property type="project" value="InterPro"/>
</dbReference>
<accession>A0A974BL22</accession>
<dbReference type="GO" id="GO:0004748">
    <property type="term" value="F:ribonucleoside-diphosphate reductase activity, thioredoxin disulfide as acceptor"/>
    <property type="evidence" value="ECO:0007669"/>
    <property type="project" value="TreeGrafter"/>
</dbReference>
<gene>
    <name evidence="1" type="primary">nrdD</name>
    <name evidence="1" type="ORF">HZF24_12840</name>
</gene>
<protein>
    <submittedName>
        <fullName evidence="1">Anaerobic ribonucleoside-triphosphate reductase</fullName>
        <ecNumber evidence="1">1.17.4.2</ecNumber>
    </submittedName>
</protein>
<dbReference type="PANTHER" id="PTHR21075:SF0">
    <property type="entry name" value="ANAEROBIC RIBONUCLEOSIDE-TRIPHOSPHATE REDUCTASE"/>
    <property type="match status" value="1"/>
</dbReference>
<dbReference type="Proteomes" id="UP000611629">
    <property type="component" value="Unassembled WGS sequence"/>
</dbReference>
<dbReference type="SUPFAM" id="SSF51998">
    <property type="entry name" value="PFL-like glycyl radical enzymes"/>
    <property type="match status" value="1"/>
</dbReference>
<dbReference type="Gene3D" id="3.20.70.20">
    <property type="match status" value="1"/>
</dbReference>
<dbReference type="EMBL" id="JACBNQ010000016">
    <property type="protein sequence ID" value="NYB75027.1"/>
    <property type="molecule type" value="Genomic_DNA"/>
</dbReference>
<keyword evidence="1" id="KW-0560">Oxidoreductase</keyword>
<name>A0A974BL22_SEDHY</name>
<evidence type="ECO:0000313" key="1">
    <source>
        <dbReference type="EMBL" id="NYB75027.1"/>
    </source>
</evidence>
<reference evidence="1" key="1">
    <citation type="submission" date="2020-07" db="EMBL/GenBank/DDBJ databases">
        <title>Genomic analysis of a strain of Sedimentibacter Hydroxybenzoicus DSM7310.</title>
        <authorList>
            <person name="Ma S."/>
        </authorList>
    </citation>
    <scope>NUCLEOTIDE SEQUENCE</scope>
    <source>
        <strain evidence="1">DSM 7310</strain>
    </source>
</reference>
<keyword evidence="2" id="KW-1185">Reference proteome</keyword>
<organism evidence="1 2">
    <name type="scientific">Sedimentibacter hydroxybenzoicus DSM 7310</name>
    <dbReference type="NCBI Taxonomy" id="1123245"/>
    <lineage>
        <taxon>Bacteria</taxon>
        <taxon>Bacillati</taxon>
        <taxon>Bacillota</taxon>
        <taxon>Tissierellia</taxon>
        <taxon>Sedimentibacter</taxon>
    </lineage>
</organism>
<dbReference type="PANTHER" id="PTHR21075">
    <property type="entry name" value="ANAEROBIC RIBONUCLEOSIDE-TRIPHOSPHATE REDUCTASE"/>
    <property type="match status" value="1"/>
</dbReference>
<dbReference type="NCBIfam" id="TIGR02487">
    <property type="entry name" value="NrdD"/>
    <property type="match status" value="1"/>
</dbReference>